<evidence type="ECO:0000313" key="12">
    <source>
        <dbReference type="Proteomes" id="UP000000445"/>
    </source>
</evidence>
<gene>
    <name evidence="11" type="ordered locus">CTN_0609</name>
</gene>
<dbReference type="NCBIfam" id="TIGR02492">
    <property type="entry name" value="flgK_ends"/>
    <property type="match status" value="1"/>
</dbReference>
<organism evidence="11 12">
    <name type="scientific">Thermotoga neapolitana (strain ATCC 49049 / DSM 4359 / NBRC 107923 / NS-E)</name>
    <dbReference type="NCBI Taxonomy" id="309803"/>
    <lineage>
        <taxon>Bacteria</taxon>
        <taxon>Thermotogati</taxon>
        <taxon>Thermotogota</taxon>
        <taxon>Thermotogae</taxon>
        <taxon>Thermotogales</taxon>
        <taxon>Thermotogaceae</taxon>
        <taxon>Thermotoga</taxon>
    </lineage>
</organism>
<dbReference type="InterPro" id="IPR053927">
    <property type="entry name" value="FlgK_helical"/>
</dbReference>
<evidence type="ECO:0000256" key="5">
    <source>
        <dbReference type="ARBA" id="ARBA00022525"/>
    </source>
</evidence>
<dbReference type="Pfam" id="PF07196">
    <property type="entry name" value="Flagellin_IN"/>
    <property type="match status" value="1"/>
</dbReference>
<dbReference type="InterPro" id="IPR010810">
    <property type="entry name" value="Flagellin_hook_IN_motif"/>
</dbReference>
<evidence type="ECO:0000259" key="10">
    <source>
        <dbReference type="Pfam" id="PF22638"/>
    </source>
</evidence>
<comment type="similarity">
    <text evidence="3">Belongs to the flagella basal body rod proteins family.</text>
</comment>
<dbReference type="Proteomes" id="UP000000445">
    <property type="component" value="Chromosome"/>
</dbReference>
<evidence type="ECO:0000256" key="1">
    <source>
        <dbReference type="ARBA" id="ARBA00004365"/>
    </source>
</evidence>
<dbReference type="GO" id="GO:0005198">
    <property type="term" value="F:structural molecule activity"/>
    <property type="evidence" value="ECO:0007669"/>
    <property type="project" value="InterPro"/>
</dbReference>
<dbReference type="eggNOG" id="COG4786">
    <property type="taxonomic scope" value="Bacteria"/>
</dbReference>
<keyword evidence="6" id="KW-0975">Bacterial flagellum</keyword>
<reference evidence="11 12" key="1">
    <citation type="journal article" date="2009" name="Biosci. Biotechnol. Biochem.">
        <title>WeGAS: a web-based microbial genome annotation system.</title>
        <authorList>
            <person name="Lee D."/>
            <person name="Seo H."/>
            <person name="Park C."/>
            <person name="Park K."/>
        </authorList>
    </citation>
    <scope>NUCLEOTIDE SEQUENCE [LARGE SCALE GENOMIC DNA]</scope>
    <source>
        <strain evidence="12">ATCC 49049 / DSM 4359 / NBRC 107923 / NS-E</strain>
    </source>
</reference>
<accession>B9K752</accession>
<comment type="subcellular location">
    <subcellularLocation>
        <location evidence="1">Bacterial flagellum</location>
    </subcellularLocation>
    <subcellularLocation>
        <location evidence="2">Secreted</location>
    </subcellularLocation>
</comment>
<dbReference type="InterPro" id="IPR001444">
    <property type="entry name" value="Flag_bb_rod_N"/>
</dbReference>
<evidence type="ECO:0000259" key="9">
    <source>
        <dbReference type="Pfam" id="PF06429"/>
    </source>
</evidence>
<dbReference type="GO" id="GO:0044780">
    <property type="term" value="P:bacterial-type flagellum assembly"/>
    <property type="evidence" value="ECO:0007669"/>
    <property type="project" value="InterPro"/>
</dbReference>
<dbReference type="EMBL" id="CP000916">
    <property type="protein sequence ID" value="ACM22785.1"/>
    <property type="molecule type" value="Genomic_DNA"/>
</dbReference>
<dbReference type="PRINTS" id="PR01005">
    <property type="entry name" value="FLGHOOKAP1"/>
</dbReference>
<dbReference type="InterPro" id="IPR002371">
    <property type="entry name" value="FlgK"/>
</dbReference>
<proteinExistence type="inferred from homology"/>
<evidence type="ECO:0000313" key="11">
    <source>
        <dbReference type="EMBL" id="ACM22785.1"/>
    </source>
</evidence>
<feature type="domain" description="Flagellar hook-associated protein FlgK helical" evidence="10">
    <location>
        <begin position="109"/>
        <end position="333"/>
    </location>
</feature>
<evidence type="ECO:0000256" key="7">
    <source>
        <dbReference type="SAM" id="Coils"/>
    </source>
</evidence>
<dbReference type="KEGG" id="tna:CTN_0609"/>
<evidence type="ECO:0000256" key="6">
    <source>
        <dbReference type="ARBA" id="ARBA00023143"/>
    </source>
</evidence>
<keyword evidence="11" id="KW-0282">Flagellum</keyword>
<dbReference type="PANTHER" id="PTHR30033">
    <property type="entry name" value="FLAGELLAR HOOK-ASSOCIATED PROTEIN 1"/>
    <property type="match status" value="1"/>
</dbReference>
<dbReference type="Pfam" id="PF00460">
    <property type="entry name" value="Flg_bb_rod"/>
    <property type="match status" value="1"/>
</dbReference>
<dbReference type="Pfam" id="PF06429">
    <property type="entry name" value="Flg_bbr_C"/>
    <property type="match status" value="1"/>
</dbReference>
<keyword evidence="12" id="KW-1185">Reference proteome</keyword>
<dbReference type="PANTHER" id="PTHR30033:SF1">
    <property type="entry name" value="FLAGELLAR HOOK-ASSOCIATED PROTEIN 1"/>
    <property type="match status" value="1"/>
</dbReference>
<dbReference type="HOGENOM" id="CLU_012762_1_1_0"/>
<feature type="domain" description="Flagellar basal-body/hook protein C-terminal" evidence="9">
    <location>
        <begin position="821"/>
        <end position="858"/>
    </location>
</feature>
<sequence length="860" mass="96025">MNMPDMSMFGILNTALTGIYTHKLAMNVVGHNIANANTPGYSRQRPVIEATPPIPLTTLTQPSIPLQMGTGSRVRTIVRLRDAFLDIQYRQVNNRYNYWDTILSNLHFIEQLLSEPGENGIRSLVDNFWNAFQEVISDPTNTASKAEVVSRAQQMVSQMKDLYGRLEQLREDIDNEIVQRVSEINQMIKRLADLNNKIRIGMTLKSPPNDLLDERDRILDELSDLVNINYTEAEDGQITLRIGNQIVLNGSTYNEVRALERPYGRGYHELFVGNAKLILSDGKLKALLDLRDSTIVKYMRKLDEFVLFTTDAINLIHRDGFESGGVTTNLDFFKKIESFSDDPAIFRIKGNRKLEMGPYHTVTGIHSATSVSEITGKTFTSDDLILSFGGGTSSALAVSSGSTINDLISSWNLLGTTLSTGQHAGGYRLYLEDTSGDLRNKIFFSLGDSLSKMGFETETRGFLTIKESDFSSLSPGIYKVSVEYTLKDGSKQSETIPIDLSSGVSLSNIASSINSSLHLRAQVYTDPATGENMLVIVPDEFLNFDPSAVNVLSDDSFFTEANAFVRNYEVLKYRDTLENVFYGQTGFDPTRAFTITINSTDIEIDPVVDTLETLVEKINEKGTGVLADLTPHNSFVLRATSLYDFDLRMMEIKGPQGFFEALGLIDPDNDPTTFDWTNSYTLVSKNDDFDTLRDRFRVSDILTFDRAPHDEPLNIVNQFEVSSSLASNPNNLAVDIGYALENSDWNAVDIRPTGAANPKLLEMVQNLYTRKMLSNGKESFYEFFGGVVAELGVEAETASSLKTNTEILRQEIDNERERVKGVSLDEEMANMIEYQHAFSAAAKVISTVDEMIQTVINMVR</sequence>
<keyword evidence="11" id="KW-0969">Cilium</keyword>
<keyword evidence="11" id="KW-0966">Cell projection</keyword>
<dbReference type="GO" id="GO:0005576">
    <property type="term" value="C:extracellular region"/>
    <property type="evidence" value="ECO:0007669"/>
    <property type="project" value="UniProtKB-SubCell"/>
</dbReference>
<evidence type="ECO:0000259" key="8">
    <source>
        <dbReference type="Pfam" id="PF00460"/>
    </source>
</evidence>
<keyword evidence="5" id="KW-0964">Secreted</keyword>
<dbReference type="InterPro" id="IPR010930">
    <property type="entry name" value="Flg_bb/hook_C_dom"/>
</dbReference>
<feature type="domain" description="Flagellar basal body rod protein N-terminal" evidence="8">
    <location>
        <begin position="12"/>
        <end position="41"/>
    </location>
</feature>
<dbReference type="AlphaFoldDB" id="B9K752"/>
<keyword evidence="7" id="KW-0175">Coiled coil</keyword>
<feature type="coiled-coil region" evidence="7">
    <location>
        <begin position="152"/>
        <end position="179"/>
    </location>
</feature>
<dbReference type="SUPFAM" id="SSF64518">
    <property type="entry name" value="Phase 1 flagellin"/>
    <property type="match status" value="1"/>
</dbReference>
<dbReference type="Pfam" id="PF22638">
    <property type="entry name" value="FlgK_D1"/>
    <property type="match status" value="1"/>
</dbReference>
<name>B9K752_THENN</name>
<evidence type="ECO:0000256" key="2">
    <source>
        <dbReference type="ARBA" id="ARBA00004613"/>
    </source>
</evidence>
<dbReference type="GO" id="GO:0009424">
    <property type="term" value="C:bacterial-type flagellum hook"/>
    <property type="evidence" value="ECO:0007669"/>
    <property type="project" value="InterPro"/>
</dbReference>
<dbReference type="eggNOG" id="COG1256">
    <property type="taxonomic scope" value="Bacteria"/>
</dbReference>
<evidence type="ECO:0000256" key="4">
    <source>
        <dbReference type="ARBA" id="ARBA00016244"/>
    </source>
</evidence>
<protein>
    <recommendedName>
        <fullName evidence="4">Flagellar hook-associated protein 1</fullName>
    </recommendedName>
</protein>
<dbReference type="STRING" id="309803.CTN_0609"/>
<evidence type="ECO:0000256" key="3">
    <source>
        <dbReference type="ARBA" id="ARBA00009677"/>
    </source>
</evidence>